<dbReference type="GO" id="GO:0004497">
    <property type="term" value="F:monooxygenase activity"/>
    <property type="evidence" value="ECO:0007669"/>
    <property type="project" value="UniProtKB-KW"/>
</dbReference>
<organism evidence="2 3">
    <name type="scientific">Skermanella aerolata</name>
    <dbReference type="NCBI Taxonomy" id="393310"/>
    <lineage>
        <taxon>Bacteria</taxon>
        <taxon>Pseudomonadati</taxon>
        <taxon>Pseudomonadota</taxon>
        <taxon>Alphaproteobacteria</taxon>
        <taxon>Rhodospirillales</taxon>
        <taxon>Azospirillaceae</taxon>
        <taxon>Skermanella</taxon>
    </lineage>
</organism>
<evidence type="ECO:0000259" key="1">
    <source>
        <dbReference type="PROSITE" id="PS51725"/>
    </source>
</evidence>
<dbReference type="Pfam" id="PF03992">
    <property type="entry name" value="ABM"/>
    <property type="match status" value="1"/>
</dbReference>
<dbReference type="PANTHER" id="PTHR34474:SF2">
    <property type="entry name" value="SIGNAL TRANSDUCTION PROTEIN TRAP"/>
    <property type="match status" value="1"/>
</dbReference>
<keyword evidence="2" id="KW-0560">Oxidoreductase</keyword>
<accession>A0A512DQU5</accession>
<dbReference type="PANTHER" id="PTHR34474">
    <property type="entry name" value="SIGNAL TRANSDUCTION PROTEIN TRAP"/>
    <property type="match status" value="1"/>
</dbReference>
<dbReference type="RefSeq" id="WP_044429191.1">
    <property type="nucleotide sequence ID" value="NZ_BJYZ01000013.1"/>
</dbReference>
<dbReference type="AlphaFoldDB" id="A0A512DQU5"/>
<protein>
    <submittedName>
        <fullName evidence="2">Antibiotic biosynthesis monooxygenase</fullName>
    </submittedName>
</protein>
<dbReference type="EMBL" id="BJYZ01000013">
    <property type="protein sequence ID" value="GEO38863.1"/>
    <property type="molecule type" value="Genomic_DNA"/>
</dbReference>
<dbReference type="InterPro" id="IPR011008">
    <property type="entry name" value="Dimeric_a/b-barrel"/>
</dbReference>
<comment type="caution">
    <text evidence="2">The sequence shown here is derived from an EMBL/GenBank/DDBJ whole genome shotgun (WGS) entry which is preliminary data.</text>
</comment>
<feature type="domain" description="ABM" evidence="1">
    <location>
        <begin position="2"/>
        <end position="96"/>
    </location>
</feature>
<dbReference type="OrthoDB" id="9798115at2"/>
<dbReference type="SUPFAM" id="SSF54909">
    <property type="entry name" value="Dimeric alpha+beta barrel"/>
    <property type="match status" value="1"/>
</dbReference>
<dbReference type="InterPro" id="IPR050404">
    <property type="entry name" value="Heme-degrading_MO"/>
</dbReference>
<sequence>MFIAMNRFKVLPGAEADFEAVWLNRESHLHKVPGFVEFHMLRGPQRDDHRLYSSHTVWQSEEHFLGWTRSEAFRNAHKGAGGNKPLYLGHPEFEGFEVIQTVTNPVSASAS</sequence>
<dbReference type="Proteomes" id="UP000321523">
    <property type="component" value="Unassembled WGS sequence"/>
</dbReference>
<name>A0A512DQU5_9PROT</name>
<evidence type="ECO:0000313" key="2">
    <source>
        <dbReference type="EMBL" id="GEO38863.1"/>
    </source>
</evidence>
<keyword evidence="3" id="KW-1185">Reference proteome</keyword>
<proteinExistence type="predicted"/>
<dbReference type="PROSITE" id="PS51725">
    <property type="entry name" value="ABM"/>
    <property type="match status" value="1"/>
</dbReference>
<keyword evidence="2" id="KW-0503">Monooxygenase</keyword>
<reference evidence="2 3" key="1">
    <citation type="submission" date="2019-07" db="EMBL/GenBank/DDBJ databases">
        <title>Whole genome shotgun sequence of Skermanella aerolata NBRC 106429.</title>
        <authorList>
            <person name="Hosoyama A."/>
            <person name="Uohara A."/>
            <person name="Ohji S."/>
            <person name="Ichikawa N."/>
        </authorList>
    </citation>
    <scope>NUCLEOTIDE SEQUENCE [LARGE SCALE GENOMIC DNA]</scope>
    <source>
        <strain evidence="2 3">NBRC 106429</strain>
    </source>
</reference>
<evidence type="ECO:0000313" key="3">
    <source>
        <dbReference type="Proteomes" id="UP000321523"/>
    </source>
</evidence>
<gene>
    <name evidence="2" type="ORF">SAE02_30110</name>
</gene>
<dbReference type="InterPro" id="IPR007138">
    <property type="entry name" value="ABM_dom"/>
</dbReference>
<dbReference type="Gene3D" id="3.30.70.100">
    <property type="match status" value="1"/>
</dbReference>